<dbReference type="GeneID" id="79792186"/>
<dbReference type="Proteomes" id="UP001242732">
    <property type="component" value="Chromosome"/>
</dbReference>
<feature type="signal peptide" evidence="3">
    <location>
        <begin position="1"/>
        <end position="23"/>
    </location>
</feature>
<dbReference type="InterPro" id="IPR024134">
    <property type="entry name" value="SOD_Cu/Zn_/chaperone"/>
</dbReference>
<accession>A0ABY9AW37</accession>
<dbReference type="RefSeq" id="WP_011795696.1">
    <property type="nucleotide sequence ID" value="NZ_CP023687.1"/>
</dbReference>
<dbReference type="InterPro" id="IPR036423">
    <property type="entry name" value="SOD-like_Cu/Zn_dom_sf"/>
</dbReference>
<sequence length="239" mass="23653">MILNLFHPTASSFRLLRPASALAAAGAALALAGCGAQGPGKAQGAPAPHAVEAAGSATKMPVPGPERATASARLMTASGQPAGTAVLTETPSGVEIVAQVQGLTAGLHGFHIHANGQCDPGPDAATGKTVPFGAAGGHFDPGMSHQHGQPGAPIDKAHAGELPNISVGADGRGTVRYLNTNVTLTPGKASIMGRALVVHEKEDDYKSNPAGNSGGRVLCGVIEPAQPSSVVGQAPSPRS</sequence>
<evidence type="ECO:0000313" key="5">
    <source>
        <dbReference type="EMBL" id="WIY51058.1"/>
    </source>
</evidence>
<keyword evidence="6" id="KW-1185">Reference proteome</keyword>
<feature type="compositionally biased region" description="Low complexity" evidence="2">
    <location>
        <begin position="37"/>
        <end position="48"/>
    </location>
</feature>
<evidence type="ECO:0000256" key="3">
    <source>
        <dbReference type="SAM" id="SignalP"/>
    </source>
</evidence>
<feature type="region of interest" description="Disordered" evidence="2">
    <location>
        <begin position="37"/>
        <end position="66"/>
    </location>
</feature>
<evidence type="ECO:0000313" key="6">
    <source>
        <dbReference type="Proteomes" id="UP001242732"/>
    </source>
</evidence>
<evidence type="ECO:0000256" key="2">
    <source>
        <dbReference type="SAM" id="MobiDB-lite"/>
    </source>
</evidence>
<dbReference type="InterPro" id="IPR001424">
    <property type="entry name" value="SOD_Cu_Zn_dom"/>
</dbReference>
<name>A0ABY9AW37_PARCI</name>
<feature type="region of interest" description="Disordered" evidence="2">
    <location>
        <begin position="137"/>
        <end position="163"/>
    </location>
</feature>
<dbReference type="Gene3D" id="2.60.40.200">
    <property type="entry name" value="Superoxide dismutase, copper/zinc binding domain"/>
    <property type="match status" value="1"/>
</dbReference>
<evidence type="ECO:0000256" key="1">
    <source>
        <dbReference type="ARBA" id="ARBA00010457"/>
    </source>
</evidence>
<protein>
    <submittedName>
        <fullName evidence="5">Superoxide dismutase family protein</fullName>
    </submittedName>
</protein>
<dbReference type="EMBL" id="CP127363">
    <property type="protein sequence ID" value="WIY51058.1"/>
    <property type="molecule type" value="Genomic_DNA"/>
</dbReference>
<keyword evidence="3" id="KW-0732">Signal</keyword>
<feature type="chain" id="PRO_5046605544" evidence="3">
    <location>
        <begin position="24"/>
        <end position="239"/>
    </location>
</feature>
<dbReference type="PANTHER" id="PTHR10003">
    <property type="entry name" value="SUPEROXIDE DISMUTASE CU-ZN -RELATED"/>
    <property type="match status" value="1"/>
</dbReference>
<dbReference type="Pfam" id="PF00080">
    <property type="entry name" value="Sod_Cu"/>
    <property type="match status" value="1"/>
</dbReference>
<comment type="similarity">
    <text evidence="1">Belongs to the Cu-Zn superoxide dismutase family.</text>
</comment>
<dbReference type="SUPFAM" id="SSF49329">
    <property type="entry name" value="Cu,Zn superoxide dismutase-like"/>
    <property type="match status" value="1"/>
</dbReference>
<dbReference type="CDD" id="cd00305">
    <property type="entry name" value="Cu-Zn_Superoxide_Dismutase"/>
    <property type="match status" value="1"/>
</dbReference>
<feature type="domain" description="Superoxide dismutase copper/zinc binding" evidence="4">
    <location>
        <begin position="83"/>
        <end position="222"/>
    </location>
</feature>
<gene>
    <name evidence="5" type="ORF">QRO08_11030</name>
</gene>
<organism evidence="5 6">
    <name type="scientific">Paracidovorax citrulli</name>
    <name type="common">Acidovorax citrulli</name>
    <dbReference type="NCBI Taxonomy" id="80869"/>
    <lineage>
        <taxon>Bacteria</taxon>
        <taxon>Pseudomonadati</taxon>
        <taxon>Pseudomonadota</taxon>
        <taxon>Betaproteobacteria</taxon>
        <taxon>Burkholderiales</taxon>
        <taxon>Comamonadaceae</taxon>
        <taxon>Paracidovorax</taxon>
    </lineage>
</organism>
<evidence type="ECO:0000259" key="4">
    <source>
        <dbReference type="Pfam" id="PF00080"/>
    </source>
</evidence>
<reference evidence="5 6" key="1">
    <citation type="submission" date="2023-06" db="EMBL/GenBank/DDBJ databases">
        <authorList>
            <person name="Ham H."/>
            <person name="Park D.S."/>
        </authorList>
    </citation>
    <scope>NUCLEOTIDE SEQUENCE [LARGE SCALE GENOMIC DNA]</scope>
    <source>
        <strain evidence="5 6">KACC 17005</strain>
    </source>
</reference>
<proteinExistence type="inferred from homology"/>